<gene>
    <name evidence="5 6" type="primary">egtA</name>
    <name evidence="6" type="ORF">E0H58_02120</name>
</gene>
<dbReference type="InterPro" id="IPR035434">
    <property type="entry name" value="GCL_bact_plant"/>
</dbReference>
<accession>A0ABY2ACM3</accession>
<dbReference type="InterPro" id="IPR014746">
    <property type="entry name" value="Gln_synth/guanido_kin_cat_dom"/>
</dbReference>
<name>A0ABY2ACM3_9ACTN</name>
<dbReference type="EMBL" id="SJJY01000001">
    <property type="protein sequence ID" value="TCC26833.1"/>
    <property type="molecule type" value="Genomic_DNA"/>
</dbReference>
<evidence type="ECO:0000256" key="1">
    <source>
        <dbReference type="ARBA" id="ARBA00022598"/>
    </source>
</evidence>
<proteinExistence type="inferred from homology"/>
<evidence type="ECO:0000256" key="3">
    <source>
        <dbReference type="ARBA" id="ARBA00022840"/>
    </source>
</evidence>
<dbReference type="EC" id="6.3.2.2" evidence="5"/>
<keyword evidence="1 5" id="KW-0436">Ligase</keyword>
<dbReference type="NCBIfam" id="TIGR03444">
    <property type="entry name" value="EgtA_Cys_ligase"/>
    <property type="match status" value="1"/>
</dbReference>
<dbReference type="SUPFAM" id="SSF55931">
    <property type="entry name" value="Glutamine synthetase/guanido kinase"/>
    <property type="match status" value="1"/>
</dbReference>
<dbReference type="Gene3D" id="3.30.590.20">
    <property type="match status" value="1"/>
</dbReference>
<evidence type="ECO:0000256" key="4">
    <source>
        <dbReference type="ARBA" id="ARBA00048819"/>
    </source>
</evidence>
<keyword evidence="7" id="KW-1185">Reference proteome</keyword>
<protein>
    <recommendedName>
        <fullName evidence="5">Glutamate--cysteine ligase EgtA</fullName>
        <ecNumber evidence="5">6.3.2.2</ecNumber>
    </recommendedName>
    <alternativeName>
        <fullName evidence="5">Gamma-glutamylcysteine synthase</fullName>
        <shortName evidence="5">GCS</shortName>
        <shortName evidence="5">Gamma-ECS</shortName>
    </alternativeName>
</protein>
<dbReference type="HAMAP" id="MF_02034">
    <property type="entry name" value="EgtA"/>
    <property type="match status" value="1"/>
</dbReference>
<dbReference type="PANTHER" id="PTHR34378:SF1">
    <property type="entry name" value="GLUTAMATE--CYSTEINE LIGASE, CHLOROPLASTIC"/>
    <property type="match status" value="1"/>
</dbReference>
<dbReference type="InterPro" id="IPR017809">
    <property type="entry name" value="EgtA_Actinobacteria"/>
</dbReference>
<dbReference type="InterPro" id="IPR006336">
    <property type="entry name" value="GCS2"/>
</dbReference>
<evidence type="ECO:0000256" key="5">
    <source>
        <dbReference type="HAMAP-Rule" id="MF_02034"/>
    </source>
</evidence>
<keyword evidence="3 5" id="KW-0067">ATP-binding</keyword>
<comment type="similarity">
    <text evidence="5">Belongs to the glutamate--cysteine ligase type 2 family. EgtA subfamily.</text>
</comment>
<dbReference type="Pfam" id="PF04107">
    <property type="entry name" value="GCS2"/>
    <property type="match status" value="1"/>
</dbReference>
<evidence type="ECO:0000313" key="6">
    <source>
        <dbReference type="EMBL" id="TCC26833.1"/>
    </source>
</evidence>
<organism evidence="6 7">
    <name type="scientific">Kribbella speibonae</name>
    <dbReference type="NCBI Taxonomy" id="1572660"/>
    <lineage>
        <taxon>Bacteria</taxon>
        <taxon>Bacillati</taxon>
        <taxon>Actinomycetota</taxon>
        <taxon>Actinomycetes</taxon>
        <taxon>Propionibacteriales</taxon>
        <taxon>Kribbellaceae</taxon>
        <taxon>Kribbella</taxon>
    </lineage>
</organism>
<dbReference type="GO" id="GO:0004357">
    <property type="term" value="F:glutamate-cysteine ligase activity"/>
    <property type="evidence" value="ECO:0007669"/>
    <property type="project" value="UniProtKB-EC"/>
</dbReference>
<dbReference type="PANTHER" id="PTHR34378">
    <property type="entry name" value="GLUTAMATE--CYSTEINE LIGASE, CHLOROPLASTIC"/>
    <property type="match status" value="1"/>
</dbReference>
<comment type="pathway">
    <text evidence="5">Amino-acid biosynthesis; ergothioneine biosynthesis.</text>
</comment>
<evidence type="ECO:0000313" key="7">
    <source>
        <dbReference type="Proteomes" id="UP000292385"/>
    </source>
</evidence>
<dbReference type="Proteomes" id="UP000292385">
    <property type="component" value="Unassembled WGS sequence"/>
</dbReference>
<comment type="caution">
    <text evidence="6">The sequence shown here is derived from an EMBL/GenBank/DDBJ whole genome shotgun (WGS) entry which is preliminary data.</text>
</comment>
<comment type="catalytic activity">
    <reaction evidence="4 5">
        <text>L-cysteine + L-glutamate + ATP = gamma-L-glutamyl-L-cysteine + ADP + phosphate + H(+)</text>
        <dbReference type="Rhea" id="RHEA:13285"/>
        <dbReference type="ChEBI" id="CHEBI:15378"/>
        <dbReference type="ChEBI" id="CHEBI:29985"/>
        <dbReference type="ChEBI" id="CHEBI:30616"/>
        <dbReference type="ChEBI" id="CHEBI:35235"/>
        <dbReference type="ChEBI" id="CHEBI:43474"/>
        <dbReference type="ChEBI" id="CHEBI:58173"/>
        <dbReference type="ChEBI" id="CHEBI:456216"/>
        <dbReference type="EC" id="6.3.2.2"/>
    </reaction>
</comment>
<comment type="function">
    <text evidence="5">Catalyzes the synthesis of gamma-glutamylcysteine (gamma-GC). This compound is used as substrate for the biosynthesis of the low-molecular thiol compound ergothioneine.</text>
</comment>
<evidence type="ECO:0000256" key="2">
    <source>
        <dbReference type="ARBA" id="ARBA00022741"/>
    </source>
</evidence>
<keyword evidence="2 5" id="KW-0547">Nucleotide-binding</keyword>
<sequence length="477" mass="51246">MVASGSSPVDSLGCIWTRTDWGKAPGSPGCGGTHRPASIWHDDADHGGAVTTPHELIRATPAEHARPLSLPAACEQVWRSALTDSTVGRVGLELENHVVDLDNAARPVRWEMLDPLPLDVRAAAGQSLLSREPGGQLELSAPPHETSTAAITSLRHDLDRVREAVRTVGAGLAQVGTDPLRPSYRTNPSSRYRAMEEHFTALGQDDLGGVAMNSTAALQINLDAGPARLWAERVAQAHRLGPVLLAISANSPWLHGRVTGWKSARQRTWFGLDQRRTGPVVGPRELGTCGDPAMAWAQFALRAPVMIVATGQGGRCAVRHDVTFEQWVRGEIQLDGRLPTAVDLELHLTTLFPPVRLRGYLELRYLDATPQPWWPAVVAVAVTLMDDPVAADIASEAAERIESQWTLAARDGLADQRISAVARRCLQIAADRVPLELAADVSRLADLVESGRSPGDLLAERIGKLGPRAAFAELAGA</sequence>
<reference evidence="6 7" key="1">
    <citation type="submission" date="2019-02" db="EMBL/GenBank/DDBJ databases">
        <title>Kribbella capetownensis sp. nov. and Kribbella speibonae sp. nov., isolated from soil.</title>
        <authorList>
            <person name="Curtis S.M."/>
            <person name="Norton I."/>
            <person name="Everest G.J."/>
            <person name="Meyers P.R."/>
        </authorList>
    </citation>
    <scope>NUCLEOTIDE SEQUENCE [LARGE SCALE GENOMIC DNA]</scope>
    <source>
        <strain evidence="6 7">SK5</strain>
    </source>
</reference>